<comment type="caution">
    <text evidence="2">The sequence shown here is derived from an EMBL/GenBank/DDBJ whole genome shotgun (WGS) entry which is preliminary data.</text>
</comment>
<gene>
    <name evidence="2" type="ORF">PF66_02349</name>
</gene>
<organism evidence="2 3">
    <name type="scientific">Pseudomonas asplenii</name>
    <dbReference type="NCBI Taxonomy" id="53407"/>
    <lineage>
        <taxon>Bacteria</taxon>
        <taxon>Pseudomonadati</taxon>
        <taxon>Pseudomonadota</taxon>
        <taxon>Gammaproteobacteria</taxon>
        <taxon>Pseudomonadales</taxon>
        <taxon>Pseudomonadaceae</taxon>
        <taxon>Pseudomonas</taxon>
    </lineage>
</organism>
<evidence type="ECO:0000313" key="2">
    <source>
        <dbReference type="EMBL" id="KPA91466.1"/>
    </source>
</evidence>
<dbReference type="Pfam" id="PF10976">
    <property type="entry name" value="DUF2790"/>
    <property type="match status" value="1"/>
</dbReference>
<proteinExistence type="predicted"/>
<name>A0A0N0E4N6_9PSED</name>
<dbReference type="RefSeq" id="WP_054056924.1">
    <property type="nucleotide sequence ID" value="NZ_JAQMZR010000020.1"/>
</dbReference>
<dbReference type="Proteomes" id="UP000037931">
    <property type="component" value="Unassembled WGS sequence"/>
</dbReference>
<dbReference type="PATRIC" id="fig|50340.43.peg.5720"/>
<dbReference type="AlphaFoldDB" id="A0A0N0E4N6"/>
<dbReference type="InterPro" id="IPR021245">
    <property type="entry name" value="DUF2790"/>
</dbReference>
<protein>
    <recommendedName>
        <fullName evidence="4">DUF2790 domain-containing protein</fullName>
    </recommendedName>
</protein>
<feature type="signal peptide" evidence="1">
    <location>
        <begin position="1"/>
        <end position="18"/>
    </location>
</feature>
<evidence type="ECO:0000313" key="3">
    <source>
        <dbReference type="Proteomes" id="UP000037931"/>
    </source>
</evidence>
<feature type="chain" id="PRO_5005847137" description="DUF2790 domain-containing protein" evidence="1">
    <location>
        <begin position="19"/>
        <end position="84"/>
    </location>
</feature>
<evidence type="ECO:0008006" key="4">
    <source>
        <dbReference type="Google" id="ProtNLM"/>
    </source>
</evidence>
<reference evidence="2 3" key="1">
    <citation type="journal article" date="2015" name="PLoS ONE">
        <title>Rice-Infecting Pseudomonas Genomes Are Highly Accessorized and Harbor Multiple Putative Virulence Mechanisms to Cause Sheath Brown Rot.</title>
        <authorList>
            <person name="Quibod I.L."/>
            <person name="Grande G."/>
            <person name="Oreiro E.G."/>
            <person name="Borja F.N."/>
            <person name="Dossa G.S."/>
            <person name="Mauleon R."/>
            <person name="Cruz C.V."/>
            <person name="Oliva R."/>
        </authorList>
    </citation>
    <scope>NUCLEOTIDE SEQUENCE [LARGE SCALE GENOMIC DNA]</scope>
    <source>
        <strain evidence="2 3">IRRI 6609</strain>
    </source>
</reference>
<sequence length="84" mass="9072" precursor="true">MKYLFALFLGGLCSVAVADELTAQTPQVTVESYRDAQDLDIAHVVASTEIPDVCGVVPVQMTYDDSKGIRHTIAYHVMGTGCTH</sequence>
<evidence type="ECO:0000256" key="1">
    <source>
        <dbReference type="SAM" id="SignalP"/>
    </source>
</evidence>
<dbReference type="Gene3D" id="2.30.140.50">
    <property type="entry name" value="Protein of unknown function DUF2790"/>
    <property type="match status" value="1"/>
</dbReference>
<accession>A0A0N0E4N6</accession>
<dbReference type="OrthoDB" id="6903763at2"/>
<dbReference type="STRING" id="50340.PF66_02349"/>
<keyword evidence="3" id="KW-1185">Reference proteome</keyword>
<dbReference type="EMBL" id="JSYZ01000007">
    <property type="protein sequence ID" value="KPA91466.1"/>
    <property type="molecule type" value="Genomic_DNA"/>
</dbReference>
<keyword evidence="1" id="KW-0732">Signal</keyword>